<sequence length="260" mass="27866">MTRFAPGLAALLCLCTVNVPAASVSSAPPTSTAAVASPAGETVVLLHGLGLGAWAMKRTACALQREGYHVINLSYDSLRTPLSELCETWLPTQLEAHGVDLSDGAPPVHFVTHSMGGIMLRGWLKTHGVPEPLTRGRVVMYAPPNQGSSLVDRIGRWKLFQLSTGVNGRRLSTAPDSFPNQLGAWPEGPQLGILAGNRPINPLLAYWCGGPGDGKVRVAETKLEGMADHLVLPHSHTWIQYRKPAITQVVTFLRDGAFAR</sequence>
<dbReference type="Pfam" id="PF12697">
    <property type="entry name" value="Abhydrolase_6"/>
    <property type="match status" value="1"/>
</dbReference>
<dbReference type="RefSeq" id="WP_221031166.1">
    <property type="nucleotide sequence ID" value="NZ_CP139781.1"/>
</dbReference>
<proteinExistence type="predicted"/>
<reference evidence="3 4" key="1">
    <citation type="submission" date="2023-12" db="EMBL/GenBank/DDBJ databases">
        <title>Description of an unclassified Opitutus bacterium of Verrucomicrobiota.</title>
        <authorList>
            <person name="Zhang D.-F."/>
        </authorList>
    </citation>
    <scope>NUCLEOTIDE SEQUENCE [LARGE SCALE GENOMIC DNA]</scope>
    <source>
        <strain evidence="3 4">WL0086</strain>
    </source>
</reference>
<feature type="domain" description="AB hydrolase-1" evidence="2">
    <location>
        <begin position="43"/>
        <end position="189"/>
    </location>
</feature>
<organism evidence="3 4">
    <name type="scientific">Actomonas aquatica</name>
    <dbReference type="NCBI Taxonomy" id="2866162"/>
    <lineage>
        <taxon>Bacteria</taxon>
        <taxon>Pseudomonadati</taxon>
        <taxon>Verrucomicrobiota</taxon>
        <taxon>Opitutia</taxon>
        <taxon>Opitutales</taxon>
        <taxon>Opitutaceae</taxon>
        <taxon>Actomonas</taxon>
    </lineage>
</organism>
<dbReference type="Proteomes" id="UP000738431">
    <property type="component" value="Chromosome"/>
</dbReference>
<dbReference type="EMBL" id="CP139781">
    <property type="protein sequence ID" value="WRQ86238.1"/>
    <property type="molecule type" value="Genomic_DNA"/>
</dbReference>
<name>A0ABZ1C4J2_9BACT</name>
<dbReference type="InterPro" id="IPR000073">
    <property type="entry name" value="AB_hydrolase_1"/>
</dbReference>
<gene>
    <name evidence="3" type="ORF">K1X11_015590</name>
</gene>
<protein>
    <submittedName>
        <fullName evidence="3">Alpha/beta fold hydrolase</fullName>
    </submittedName>
</protein>
<accession>A0ABZ1C4J2</accession>
<keyword evidence="4" id="KW-1185">Reference proteome</keyword>
<dbReference type="Gene3D" id="3.40.50.1820">
    <property type="entry name" value="alpha/beta hydrolase"/>
    <property type="match status" value="1"/>
</dbReference>
<evidence type="ECO:0000259" key="2">
    <source>
        <dbReference type="Pfam" id="PF12697"/>
    </source>
</evidence>
<keyword evidence="1" id="KW-0732">Signal</keyword>
<dbReference type="SUPFAM" id="SSF53474">
    <property type="entry name" value="alpha/beta-Hydrolases"/>
    <property type="match status" value="1"/>
</dbReference>
<feature type="chain" id="PRO_5046684723" evidence="1">
    <location>
        <begin position="22"/>
        <end position="260"/>
    </location>
</feature>
<evidence type="ECO:0000313" key="4">
    <source>
        <dbReference type="Proteomes" id="UP000738431"/>
    </source>
</evidence>
<evidence type="ECO:0000256" key="1">
    <source>
        <dbReference type="SAM" id="SignalP"/>
    </source>
</evidence>
<evidence type="ECO:0000313" key="3">
    <source>
        <dbReference type="EMBL" id="WRQ86238.1"/>
    </source>
</evidence>
<dbReference type="PANTHER" id="PTHR37946:SF1">
    <property type="entry name" value="SLL1969 PROTEIN"/>
    <property type="match status" value="1"/>
</dbReference>
<keyword evidence="3" id="KW-0378">Hydrolase</keyword>
<feature type="signal peptide" evidence="1">
    <location>
        <begin position="1"/>
        <end position="21"/>
    </location>
</feature>
<dbReference type="PANTHER" id="PTHR37946">
    <property type="entry name" value="SLL1969 PROTEIN"/>
    <property type="match status" value="1"/>
</dbReference>
<dbReference type="InterPro" id="IPR029058">
    <property type="entry name" value="AB_hydrolase_fold"/>
</dbReference>
<dbReference type="GO" id="GO:0016787">
    <property type="term" value="F:hydrolase activity"/>
    <property type="evidence" value="ECO:0007669"/>
    <property type="project" value="UniProtKB-KW"/>
</dbReference>